<name>A0ABW4H227_9LACO</name>
<sequence>MRRWFYGGALISWIVAAGAFIQADLHHHLLSLVPIIAYNRPQGIFGWSLVLAVVLTGLSISAYKQHQYLLKQQRK</sequence>
<evidence type="ECO:0000256" key="1">
    <source>
        <dbReference type="SAM" id="Phobius"/>
    </source>
</evidence>
<gene>
    <name evidence="2" type="ORF">ACFQ5T_03695</name>
</gene>
<feature type="transmembrane region" description="Helical" evidence="1">
    <location>
        <begin position="43"/>
        <end position="63"/>
    </location>
</feature>
<keyword evidence="1" id="KW-0812">Transmembrane</keyword>
<accession>A0ABW4H227</accession>
<dbReference type="Proteomes" id="UP001597195">
    <property type="component" value="Unassembled WGS sequence"/>
</dbReference>
<reference evidence="3" key="1">
    <citation type="journal article" date="2019" name="Int. J. Syst. Evol. Microbiol.">
        <title>The Global Catalogue of Microorganisms (GCM) 10K type strain sequencing project: providing services to taxonomists for standard genome sequencing and annotation.</title>
        <authorList>
            <consortium name="The Broad Institute Genomics Platform"/>
            <consortium name="The Broad Institute Genome Sequencing Center for Infectious Disease"/>
            <person name="Wu L."/>
            <person name="Ma J."/>
        </authorList>
    </citation>
    <scope>NUCLEOTIDE SEQUENCE [LARGE SCALE GENOMIC DNA]</scope>
    <source>
        <strain evidence="3">CCM 8906</strain>
    </source>
</reference>
<keyword evidence="1" id="KW-0472">Membrane</keyword>
<protein>
    <submittedName>
        <fullName evidence="2">Uncharacterized protein</fullName>
    </submittedName>
</protein>
<organism evidence="2 3">
    <name type="scientific">Levilactobacillus fuyuanensis</name>
    <dbReference type="NCBI Taxonomy" id="2486022"/>
    <lineage>
        <taxon>Bacteria</taxon>
        <taxon>Bacillati</taxon>
        <taxon>Bacillota</taxon>
        <taxon>Bacilli</taxon>
        <taxon>Lactobacillales</taxon>
        <taxon>Lactobacillaceae</taxon>
        <taxon>Levilactobacillus</taxon>
    </lineage>
</organism>
<keyword evidence="1" id="KW-1133">Transmembrane helix</keyword>
<dbReference type="RefSeq" id="WP_125700412.1">
    <property type="nucleotide sequence ID" value="NZ_JBHTOM010000004.1"/>
</dbReference>
<proteinExistence type="predicted"/>
<comment type="caution">
    <text evidence="2">The sequence shown here is derived from an EMBL/GenBank/DDBJ whole genome shotgun (WGS) entry which is preliminary data.</text>
</comment>
<dbReference type="EMBL" id="JBHTOM010000004">
    <property type="protein sequence ID" value="MFD1548786.1"/>
    <property type="molecule type" value="Genomic_DNA"/>
</dbReference>
<evidence type="ECO:0000313" key="2">
    <source>
        <dbReference type="EMBL" id="MFD1548786.1"/>
    </source>
</evidence>
<evidence type="ECO:0000313" key="3">
    <source>
        <dbReference type="Proteomes" id="UP001597195"/>
    </source>
</evidence>
<keyword evidence="3" id="KW-1185">Reference proteome</keyword>